<reference evidence="1" key="1">
    <citation type="submission" date="2019-04" db="EMBL/GenBank/DDBJ databases">
        <title>Friends and foes A comparative genomics study of 23 Aspergillus species from section Flavi.</title>
        <authorList>
            <consortium name="DOE Joint Genome Institute"/>
            <person name="Kjaerbolling I."/>
            <person name="Vesth T."/>
            <person name="Frisvad J.C."/>
            <person name="Nybo J.L."/>
            <person name="Theobald S."/>
            <person name="Kildgaard S."/>
            <person name="Isbrandt T."/>
            <person name="Kuo A."/>
            <person name="Sato A."/>
            <person name="Lyhne E.K."/>
            <person name="Kogle M.E."/>
            <person name="Wiebenga A."/>
            <person name="Kun R.S."/>
            <person name="Lubbers R.J."/>
            <person name="Makela M.R."/>
            <person name="Barry K."/>
            <person name="Chovatia M."/>
            <person name="Clum A."/>
            <person name="Daum C."/>
            <person name="Haridas S."/>
            <person name="He G."/>
            <person name="LaButti K."/>
            <person name="Lipzen A."/>
            <person name="Mondo S."/>
            <person name="Riley R."/>
            <person name="Salamov A."/>
            <person name="Simmons B.A."/>
            <person name="Magnuson J.K."/>
            <person name="Henrissat B."/>
            <person name="Mortensen U.H."/>
            <person name="Larsen T.O."/>
            <person name="Devries R.P."/>
            <person name="Grigoriev I.V."/>
            <person name="Machida M."/>
            <person name="Baker S.E."/>
            <person name="Andersen M.R."/>
        </authorList>
    </citation>
    <scope>NUCLEOTIDE SEQUENCE [LARGE SCALE GENOMIC DNA]</scope>
    <source>
        <strain evidence="1">CBS 121.62</strain>
    </source>
</reference>
<dbReference type="SUPFAM" id="SSF52047">
    <property type="entry name" value="RNI-like"/>
    <property type="match status" value="1"/>
</dbReference>
<proteinExistence type="predicted"/>
<dbReference type="AlphaFoldDB" id="A0A5N6GF50"/>
<evidence type="ECO:0008006" key="2">
    <source>
        <dbReference type="Google" id="ProtNLM"/>
    </source>
</evidence>
<accession>A0A5N6GF50</accession>
<organism evidence="1">
    <name type="scientific">Aspergillus flavus</name>
    <dbReference type="NCBI Taxonomy" id="5059"/>
    <lineage>
        <taxon>Eukaryota</taxon>
        <taxon>Fungi</taxon>
        <taxon>Dikarya</taxon>
        <taxon>Ascomycota</taxon>
        <taxon>Pezizomycotina</taxon>
        <taxon>Eurotiomycetes</taxon>
        <taxon>Eurotiomycetidae</taxon>
        <taxon>Eurotiales</taxon>
        <taxon>Aspergillaceae</taxon>
        <taxon>Aspergillus</taxon>
        <taxon>Aspergillus subgen. Circumdati</taxon>
    </lineage>
</organism>
<gene>
    <name evidence="1" type="ORF">BDV35DRAFT_386181</name>
</gene>
<dbReference type="Proteomes" id="UP000325434">
    <property type="component" value="Unassembled WGS sequence"/>
</dbReference>
<name>A0A5N6GF50_ASPFL</name>
<sequence>MSPRLHISCIEHEPWLCVLPALPALETLALNFCCYCLECPRQGQGPCALLQFQRLLQLRPLSTAGAQPKSISWCGQAARLRKLEIEFSSDLDLHQILASLGWNLEELHLLDCEFVAEVPWPVVAFPALRWVQLLESISGLATFSSAEVPVLLERCSVLLSLPRSGIHRWPPASTSRLSQVMSVAQVPVEGPPWSADITKGRQEIPSGKREILYHG</sequence>
<dbReference type="EMBL" id="ML734805">
    <property type="protein sequence ID" value="KAB8239994.1"/>
    <property type="molecule type" value="Genomic_DNA"/>
</dbReference>
<evidence type="ECO:0000313" key="1">
    <source>
        <dbReference type="EMBL" id="KAB8239994.1"/>
    </source>
</evidence>
<protein>
    <recommendedName>
        <fullName evidence="2">F-box domain protein</fullName>
    </recommendedName>
</protein>